<dbReference type="KEGG" id="pus:CKA81_03475"/>
<evidence type="ECO:0008006" key="4">
    <source>
        <dbReference type="Google" id="ProtNLM"/>
    </source>
</evidence>
<accession>A0A410G9R1</accession>
<organism evidence="2 3">
    <name type="scientific">Pollutimonas thiosulfatoxidans</name>
    <dbReference type="NCBI Taxonomy" id="2028345"/>
    <lineage>
        <taxon>Bacteria</taxon>
        <taxon>Pseudomonadati</taxon>
        <taxon>Pseudomonadota</taxon>
        <taxon>Betaproteobacteria</taxon>
        <taxon>Burkholderiales</taxon>
        <taxon>Alcaligenaceae</taxon>
        <taxon>Pollutimonas</taxon>
    </lineage>
</organism>
<dbReference type="OrthoDB" id="8685913at2"/>
<protein>
    <recommendedName>
        <fullName evidence="4">Flagellar protein FlhE</fullName>
    </recommendedName>
</protein>
<dbReference type="EMBL" id="CP022987">
    <property type="protein sequence ID" value="QAA93007.1"/>
    <property type="molecule type" value="Genomic_DNA"/>
</dbReference>
<sequence length="147" mass="15436">MTMMIARRSCARALQGLLGLALVSLFTPASAGQFSWSQDVVSPAINYAQTEMRVAFAPPALQAASSPVVIHSVHARVEAAGSAQVNSRLCWGDTGPCVPLERGRVTTAAFNGLDPGRSMYLVHSVLGKGALPAPVFVKGTVIVWYGP</sequence>
<keyword evidence="3" id="KW-1185">Reference proteome</keyword>
<evidence type="ECO:0000313" key="3">
    <source>
        <dbReference type="Proteomes" id="UP000283474"/>
    </source>
</evidence>
<feature type="signal peptide" evidence="1">
    <location>
        <begin position="1"/>
        <end position="31"/>
    </location>
</feature>
<dbReference type="Proteomes" id="UP000283474">
    <property type="component" value="Chromosome"/>
</dbReference>
<evidence type="ECO:0000256" key="1">
    <source>
        <dbReference type="SAM" id="SignalP"/>
    </source>
</evidence>
<dbReference type="AlphaFoldDB" id="A0A410G9R1"/>
<gene>
    <name evidence="2" type="ORF">CKA81_03475</name>
</gene>
<evidence type="ECO:0000313" key="2">
    <source>
        <dbReference type="EMBL" id="QAA93007.1"/>
    </source>
</evidence>
<proteinExistence type="predicted"/>
<feature type="chain" id="PRO_5019556016" description="Flagellar protein FlhE" evidence="1">
    <location>
        <begin position="32"/>
        <end position="147"/>
    </location>
</feature>
<keyword evidence="1" id="KW-0732">Signal</keyword>
<reference evidence="2 3" key="1">
    <citation type="submission" date="2017-08" db="EMBL/GenBank/DDBJ databases">
        <authorList>
            <person name="Park S.-J."/>
            <person name="Kim H."/>
        </authorList>
    </citation>
    <scope>NUCLEOTIDE SEQUENCE [LARGE SCALE GENOMIC DNA]</scope>
    <source>
        <strain evidence="3">ye3</strain>
    </source>
</reference>
<name>A0A410G9R1_9BURK</name>
<dbReference type="RefSeq" id="WP_128354061.1">
    <property type="nucleotide sequence ID" value="NZ_CP022987.1"/>
</dbReference>